<evidence type="ECO:0000259" key="1">
    <source>
        <dbReference type="Pfam" id="PF01494"/>
    </source>
</evidence>
<dbReference type="AlphaFoldDB" id="A0A4V2V023"/>
<reference evidence="2 3" key="1">
    <citation type="submission" date="2019-03" db="EMBL/GenBank/DDBJ databases">
        <title>Genomic Encyclopedia of Type Strains, Phase IV (KMG-IV): sequencing the most valuable type-strain genomes for metagenomic binning, comparative biology and taxonomic classification.</title>
        <authorList>
            <person name="Goeker M."/>
        </authorList>
    </citation>
    <scope>NUCLEOTIDE SEQUENCE [LARGE SCALE GENOMIC DNA]</scope>
    <source>
        <strain evidence="2 3">DSM 19345</strain>
    </source>
</reference>
<comment type="caution">
    <text evidence="2">The sequence shown here is derived from an EMBL/GenBank/DDBJ whole genome shotgun (WGS) entry which is preliminary data.</text>
</comment>
<organism evidence="2 3">
    <name type="scientific">Tepidamorphus gemmatus</name>
    <dbReference type="NCBI Taxonomy" id="747076"/>
    <lineage>
        <taxon>Bacteria</taxon>
        <taxon>Pseudomonadati</taxon>
        <taxon>Pseudomonadota</taxon>
        <taxon>Alphaproteobacteria</taxon>
        <taxon>Hyphomicrobiales</taxon>
        <taxon>Tepidamorphaceae</taxon>
        <taxon>Tepidamorphus</taxon>
    </lineage>
</organism>
<gene>
    <name evidence="2" type="ORF">EDC22_101479</name>
</gene>
<dbReference type="Proteomes" id="UP000295678">
    <property type="component" value="Unassembled WGS sequence"/>
</dbReference>
<dbReference type="Pfam" id="PF01494">
    <property type="entry name" value="FAD_binding_3"/>
    <property type="match status" value="1"/>
</dbReference>
<feature type="domain" description="FAD-binding" evidence="1">
    <location>
        <begin position="2"/>
        <end position="117"/>
    </location>
</feature>
<dbReference type="EMBL" id="SMAK01000001">
    <property type="protein sequence ID" value="TCT13609.1"/>
    <property type="molecule type" value="Genomic_DNA"/>
</dbReference>
<dbReference type="InterPro" id="IPR036188">
    <property type="entry name" value="FAD/NAD-bd_sf"/>
</dbReference>
<sequence>MPVLIVGADPVGLMLPAELHRRRIACRIIGQRTLPSTFCKAIDLQPRLLELFEMPGLLEEAVARGIRIRGAGDPCQRPQGRRHAPAVRRPQTLMGLPCGFPGLPRYETEAILAAHLGEGPAAEPGTTILVRPDGHLGDRAAA</sequence>
<proteinExistence type="predicted"/>
<name>A0A4V2V023_9HYPH</name>
<keyword evidence="3" id="KW-1185">Reference proteome</keyword>
<dbReference type="GO" id="GO:0071949">
    <property type="term" value="F:FAD binding"/>
    <property type="evidence" value="ECO:0007669"/>
    <property type="project" value="InterPro"/>
</dbReference>
<dbReference type="OrthoDB" id="9791689at2"/>
<accession>A0A4V2V023</accession>
<protein>
    <submittedName>
        <fullName evidence="2">FAD binding domain-containing protein</fullName>
    </submittedName>
</protein>
<dbReference type="SUPFAM" id="SSF51905">
    <property type="entry name" value="FAD/NAD(P)-binding domain"/>
    <property type="match status" value="1"/>
</dbReference>
<dbReference type="Gene3D" id="3.50.50.60">
    <property type="entry name" value="FAD/NAD(P)-binding domain"/>
    <property type="match status" value="1"/>
</dbReference>
<dbReference type="RefSeq" id="WP_132804975.1">
    <property type="nucleotide sequence ID" value="NZ_SMAK01000001.1"/>
</dbReference>
<dbReference type="InterPro" id="IPR002938">
    <property type="entry name" value="FAD-bd"/>
</dbReference>
<evidence type="ECO:0000313" key="2">
    <source>
        <dbReference type="EMBL" id="TCT13609.1"/>
    </source>
</evidence>
<evidence type="ECO:0000313" key="3">
    <source>
        <dbReference type="Proteomes" id="UP000295678"/>
    </source>
</evidence>